<gene>
    <name evidence="2" type="ORF">V8G54_003452</name>
</gene>
<dbReference type="InterPro" id="IPR029472">
    <property type="entry name" value="Copia-like_N"/>
</dbReference>
<proteinExistence type="predicted"/>
<evidence type="ECO:0000259" key="1">
    <source>
        <dbReference type="Pfam" id="PF14244"/>
    </source>
</evidence>
<reference evidence="2 3" key="1">
    <citation type="journal article" date="2023" name="Life. Sci Alliance">
        <title>Evolutionary insights into 3D genome organization and epigenetic landscape of Vigna mungo.</title>
        <authorList>
            <person name="Junaid A."/>
            <person name="Singh B."/>
            <person name="Bhatia S."/>
        </authorList>
    </citation>
    <scope>NUCLEOTIDE SEQUENCE [LARGE SCALE GENOMIC DNA]</scope>
    <source>
        <strain evidence="2">Urdbean</strain>
    </source>
</reference>
<dbReference type="EMBL" id="CP144700">
    <property type="protein sequence ID" value="WVZ24908.1"/>
    <property type="molecule type" value="Genomic_DNA"/>
</dbReference>
<dbReference type="Proteomes" id="UP001374535">
    <property type="component" value="Chromosome 1"/>
</dbReference>
<name>A0AAQ3PDW4_VIGMU</name>
<dbReference type="Pfam" id="PF14244">
    <property type="entry name" value="Retrotran_gag_3"/>
    <property type="match status" value="1"/>
</dbReference>
<accession>A0AAQ3PDW4</accession>
<sequence>MVGDEAFIRKTISPYDITPGDNPGSLITQVQLKGENYDEWARSLRTALRARKKFGFIDGTLLLPKEGSADLEDWWTNNSLLVSWIMNTIEPLLRSTISHMKVAKDLWDDINERFSIMNGPRIQQLKAELVECKQKGFTIVTYYGKLKKLWEELGNFEQKPVWLVQMQPRINV</sequence>
<feature type="domain" description="Retrotransposon Copia-like N-terminal" evidence="1">
    <location>
        <begin position="20"/>
        <end position="65"/>
    </location>
</feature>
<dbReference type="AlphaFoldDB" id="A0AAQ3PDW4"/>
<dbReference type="PANTHER" id="PTHR37610:SF101">
    <property type="entry name" value="(RAPE) HYPOTHETICAL PROTEIN"/>
    <property type="match status" value="1"/>
</dbReference>
<dbReference type="PANTHER" id="PTHR37610">
    <property type="entry name" value="CCHC-TYPE DOMAIN-CONTAINING PROTEIN"/>
    <property type="match status" value="1"/>
</dbReference>
<keyword evidence="3" id="KW-1185">Reference proteome</keyword>
<protein>
    <recommendedName>
        <fullName evidence="1">Retrotransposon Copia-like N-terminal domain-containing protein</fullName>
    </recommendedName>
</protein>
<organism evidence="2 3">
    <name type="scientific">Vigna mungo</name>
    <name type="common">Black gram</name>
    <name type="synonym">Phaseolus mungo</name>
    <dbReference type="NCBI Taxonomy" id="3915"/>
    <lineage>
        <taxon>Eukaryota</taxon>
        <taxon>Viridiplantae</taxon>
        <taxon>Streptophyta</taxon>
        <taxon>Embryophyta</taxon>
        <taxon>Tracheophyta</taxon>
        <taxon>Spermatophyta</taxon>
        <taxon>Magnoliopsida</taxon>
        <taxon>eudicotyledons</taxon>
        <taxon>Gunneridae</taxon>
        <taxon>Pentapetalae</taxon>
        <taxon>rosids</taxon>
        <taxon>fabids</taxon>
        <taxon>Fabales</taxon>
        <taxon>Fabaceae</taxon>
        <taxon>Papilionoideae</taxon>
        <taxon>50 kb inversion clade</taxon>
        <taxon>NPAAA clade</taxon>
        <taxon>indigoferoid/millettioid clade</taxon>
        <taxon>Phaseoleae</taxon>
        <taxon>Vigna</taxon>
    </lineage>
</organism>
<evidence type="ECO:0000313" key="3">
    <source>
        <dbReference type="Proteomes" id="UP001374535"/>
    </source>
</evidence>
<evidence type="ECO:0000313" key="2">
    <source>
        <dbReference type="EMBL" id="WVZ24908.1"/>
    </source>
</evidence>